<evidence type="ECO:0000313" key="1">
    <source>
        <dbReference type="EMBL" id="VVM38174.1"/>
    </source>
</evidence>
<reference evidence="1 2" key="1">
    <citation type="submission" date="2019-09" db="EMBL/GenBank/DDBJ databases">
        <authorList>
            <person name="Chandra G."/>
            <person name="Truman W A."/>
        </authorList>
    </citation>
    <scope>NUCLEOTIDE SEQUENCE [LARGE SCALE GENOMIC DNA]</scope>
    <source>
        <strain evidence="1">PS659</strain>
    </source>
</reference>
<dbReference type="AlphaFoldDB" id="A0A5E6P8T0"/>
<gene>
    <name evidence="1" type="ORF">PS659_00141</name>
</gene>
<accession>A0A5E6P8T0</accession>
<organism evidence="1 2">
    <name type="scientific">Pseudomonas fluorescens</name>
    <dbReference type="NCBI Taxonomy" id="294"/>
    <lineage>
        <taxon>Bacteria</taxon>
        <taxon>Pseudomonadati</taxon>
        <taxon>Pseudomonadota</taxon>
        <taxon>Gammaproteobacteria</taxon>
        <taxon>Pseudomonadales</taxon>
        <taxon>Pseudomonadaceae</taxon>
        <taxon>Pseudomonas</taxon>
    </lineage>
</organism>
<dbReference type="InterPro" id="IPR021312">
    <property type="entry name" value="DUF2889"/>
</dbReference>
<dbReference type="Pfam" id="PF11136">
    <property type="entry name" value="DUF2889"/>
    <property type="match status" value="1"/>
</dbReference>
<dbReference type="Proteomes" id="UP000326729">
    <property type="component" value="Unassembled WGS sequence"/>
</dbReference>
<dbReference type="RefSeq" id="WP_224791439.1">
    <property type="nucleotide sequence ID" value="NZ_CABVGY010000001.1"/>
</dbReference>
<dbReference type="EMBL" id="CABVGY010000001">
    <property type="protein sequence ID" value="VVM38174.1"/>
    <property type="molecule type" value="Genomic_DNA"/>
</dbReference>
<sequence length="190" mass="20584">MTNTPPLSHARTLVHTREIICKGYQRSDGLLDIEGRLQDLSSAGTDLPFHSVPEGGAIHDMRLLMTIDADLVIQQITACADSGATPFCSAITDAYASLKGLKIAGGFKRQANACIGGVRGCTHLTELLERMANVAMQTMFAVRRARSRDKTTEGEQETGMTRIWAIGKCHAYREDGEAVQLLWPQGLPGA</sequence>
<evidence type="ECO:0000313" key="2">
    <source>
        <dbReference type="Proteomes" id="UP000326729"/>
    </source>
</evidence>
<protein>
    <recommendedName>
        <fullName evidence="3">DUF2889 domain-containing protein</fullName>
    </recommendedName>
</protein>
<name>A0A5E6P8T0_PSEFL</name>
<evidence type="ECO:0008006" key="3">
    <source>
        <dbReference type="Google" id="ProtNLM"/>
    </source>
</evidence>
<proteinExistence type="predicted"/>